<dbReference type="Proteomes" id="UP001165279">
    <property type="component" value="Unassembled WGS sequence"/>
</dbReference>
<feature type="coiled-coil region" evidence="1">
    <location>
        <begin position="102"/>
        <end position="140"/>
    </location>
</feature>
<reference evidence="2" key="1">
    <citation type="submission" date="2022-02" db="EMBL/GenBank/DDBJ databases">
        <title>The genome sequence of Ruegeria sp. 1NDH52C.</title>
        <authorList>
            <person name="Du J."/>
        </authorList>
    </citation>
    <scope>NUCLEOTIDE SEQUENCE</scope>
    <source>
        <strain evidence="2">1NDH52C</strain>
    </source>
</reference>
<comment type="caution">
    <text evidence="2">The sequence shown here is derived from an EMBL/GenBank/DDBJ whole genome shotgun (WGS) entry which is preliminary data.</text>
</comment>
<proteinExistence type="predicted"/>
<dbReference type="EMBL" id="JAKOEM010000001">
    <property type="protein sequence ID" value="MCG6557047.1"/>
    <property type="molecule type" value="Genomic_DNA"/>
</dbReference>
<evidence type="ECO:0000256" key="1">
    <source>
        <dbReference type="SAM" id="Coils"/>
    </source>
</evidence>
<evidence type="ECO:0000313" key="3">
    <source>
        <dbReference type="Proteomes" id="UP001165279"/>
    </source>
</evidence>
<organism evidence="2 3">
    <name type="scientific">Ruegeria alba</name>
    <dbReference type="NCBI Taxonomy" id="2916756"/>
    <lineage>
        <taxon>Bacteria</taxon>
        <taxon>Pseudomonadati</taxon>
        <taxon>Pseudomonadota</taxon>
        <taxon>Alphaproteobacteria</taxon>
        <taxon>Rhodobacterales</taxon>
        <taxon>Roseobacteraceae</taxon>
        <taxon>Ruegeria</taxon>
    </lineage>
</organism>
<dbReference type="RefSeq" id="WP_234136760.1">
    <property type="nucleotide sequence ID" value="NZ_JAKOEM010000001.1"/>
</dbReference>
<accession>A0ABS9NS38</accession>
<gene>
    <name evidence="2" type="ORF">MB818_02465</name>
</gene>
<evidence type="ECO:0000313" key="2">
    <source>
        <dbReference type="EMBL" id="MCG6557047.1"/>
    </source>
</evidence>
<protein>
    <submittedName>
        <fullName evidence="2">Uncharacterized protein</fullName>
    </submittedName>
</protein>
<dbReference type="Gene3D" id="3.90.20.10">
    <property type="match status" value="1"/>
</dbReference>
<keyword evidence="3" id="KW-1185">Reference proteome</keyword>
<name>A0ABS9NS38_9RHOB</name>
<keyword evidence="1" id="KW-0175">Coiled coil</keyword>
<sequence length="176" mass="19110">MTGSAMGVVYDVDTSEVDFAAFNEVQRGLEPGQTCLVAAVDETWTAPIDTRMQALGGTVIHKPRYSVADAHYEAEARALEAHLLQAHSDNKAAIKARSDATKAKIEANNARIDARIDQMNADLDARLDAIDARIEDASKKTRQTLAAQKARLKADHEARVARLRARLDVADAVMTA</sequence>